<dbReference type="InterPro" id="IPR038120">
    <property type="entry name" value="Rpb1_funnel_sf"/>
</dbReference>
<comment type="catalytic activity">
    <reaction evidence="6">
        <text>RNA(n) + a ribonucleoside 5'-triphosphate = RNA(n+1) + diphosphate</text>
        <dbReference type="Rhea" id="RHEA:21248"/>
        <dbReference type="Rhea" id="RHEA-COMP:14527"/>
        <dbReference type="Rhea" id="RHEA-COMP:17342"/>
        <dbReference type="ChEBI" id="CHEBI:33019"/>
        <dbReference type="ChEBI" id="CHEBI:61557"/>
        <dbReference type="ChEBI" id="CHEBI:140395"/>
        <dbReference type="EC" id="2.7.7.6"/>
    </reaction>
</comment>
<dbReference type="GO" id="GO:0000428">
    <property type="term" value="C:DNA-directed RNA polymerase complex"/>
    <property type="evidence" value="ECO:0007669"/>
    <property type="project" value="UniProtKB-KW"/>
</dbReference>
<dbReference type="Proteomes" id="UP001211065">
    <property type="component" value="Unassembled WGS sequence"/>
</dbReference>
<dbReference type="Gene3D" id="1.10.132.30">
    <property type="match status" value="1"/>
</dbReference>
<dbReference type="Pfam" id="PF04998">
    <property type="entry name" value="RNA_pol_Rpb1_5"/>
    <property type="match status" value="1"/>
</dbReference>
<dbReference type="InterPro" id="IPR007081">
    <property type="entry name" value="RNA_pol_Rpb1_5"/>
</dbReference>
<keyword evidence="5" id="KW-0804">Transcription</keyword>
<dbReference type="PANTHER" id="PTHR19376">
    <property type="entry name" value="DNA-DIRECTED RNA POLYMERASE"/>
    <property type="match status" value="1"/>
</dbReference>
<feature type="domain" description="RNA polymerase N-terminal" evidence="7">
    <location>
        <begin position="83"/>
        <end position="322"/>
    </location>
</feature>
<sequence>MEFFLLTDSQRKDMADYVISSERGLQDEKGDLYNSYCEICNTYDCHGHLGFLDLKHAYICGRCLKLSRYPLFTVLDNPELGLSKYLMRSMLVPPASIRSKDNGEWRTKLYKLYKKLLHDIKIDKYSTVAADIRKIYGLSKGDSLLLFMSGKSGIIRKICYGKRIENSARSVITGNPSIDIDQVLIPREIADILYKKHILTGNEKDLSKYFIVKDSPLEKFQAIAGLEVFRHLEDDDLVFLNRQPTLSYQSMLSFRAKIRTDNIKTIGIHPNVTKTFGADFDGDEMNIYVFFSEEDSKKCHVLNFPECINKIQDEKTFEHLGLNSYKELDNWGLTVNIDDIAAKKYNNTGLEAMIESGAKGSIKNFDQMTNKLGDQFVLGKKVGHIENSYYSGLSIDEYIIHQMAAREGIVTQGVSTSETGYINRKGCHTFADVYQKNNIIEDEFGYISFLDK</sequence>
<dbReference type="Gene3D" id="6.10.250.2940">
    <property type="match status" value="1"/>
</dbReference>
<dbReference type="InterPro" id="IPR006592">
    <property type="entry name" value="RNA_pol_N"/>
</dbReference>
<evidence type="ECO:0000256" key="2">
    <source>
        <dbReference type="ARBA" id="ARBA00022478"/>
    </source>
</evidence>
<evidence type="ECO:0000256" key="6">
    <source>
        <dbReference type="ARBA" id="ARBA00048552"/>
    </source>
</evidence>
<keyword evidence="3" id="KW-0808">Transferase</keyword>
<protein>
    <recommendedName>
        <fullName evidence="1">DNA-directed RNA polymerase</fullName>
        <ecNumber evidence="1">2.7.7.6</ecNumber>
    </recommendedName>
</protein>
<evidence type="ECO:0000256" key="4">
    <source>
        <dbReference type="ARBA" id="ARBA00022695"/>
    </source>
</evidence>
<name>A0AAD5U8U1_9FUNG</name>
<evidence type="ECO:0000313" key="9">
    <source>
        <dbReference type="Proteomes" id="UP001211065"/>
    </source>
</evidence>
<evidence type="ECO:0000259" key="7">
    <source>
        <dbReference type="SMART" id="SM00663"/>
    </source>
</evidence>
<keyword evidence="4" id="KW-0548">Nucleotidyltransferase</keyword>
<organism evidence="8 9">
    <name type="scientific">Clydaea vesicula</name>
    <dbReference type="NCBI Taxonomy" id="447962"/>
    <lineage>
        <taxon>Eukaryota</taxon>
        <taxon>Fungi</taxon>
        <taxon>Fungi incertae sedis</taxon>
        <taxon>Chytridiomycota</taxon>
        <taxon>Chytridiomycota incertae sedis</taxon>
        <taxon>Chytridiomycetes</taxon>
        <taxon>Lobulomycetales</taxon>
        <taxon>Lobulomycetaceae</taxon>
        <taxon>Clydaea</taxon>
    </lineage>
</organism>
<accession>A0AAD5U8U1</accession>
<gene>
    <name evidence="8" type="primary">RPB1_1</name>
    <name evidence="8" type="ORF">HK099_000282</name>
</gene>
<dbReference type="InterPro" id="IPR000722">
    <property type="entry name" value="RNA_pol_asu"/>
</dbReference>
<comment type="caution">
    <text evidence="8">The sequence shown here is derived from an EMBL/GenBank/DDBJ whole genome shotgun (WGS) entry which is preliminary data.</text>
</comment>
<evidence type="ECO:0000313" key="8">
    <source>
        <dbReference type="EMBL" id="KAJ3224070.1"/>
    </source>
</evidence>
<dbReference type="Pfam" id="PF00623">
    <property type="entry name" value="RNA_pol_Rpb1_2"/>
    <property type="match status" value="2"/>
</dbReference>
<keyword evidence="9" id="KW-1185">Reference proteome</keyword>
<evidence type="ECO:0000256" key="3">
    <source>
        <dbReference type="ARBA" id="ARBA00022679"/>
    </source>
</evidence>
<evidence type="ECO:0000256" key="1">
    <source>
        <dbReference type="ARBA" id="ARBA00012418"/>
    </source>
</evidence>
<dbReference type="AlphaFoldDB" id="A0AAD5U8U1"/>
<dbReference type="EC" id="2.7.7.6" evidence="1"/>
<dbReference type="SMART" id="SM00663">
    <property type="entry name" value="RPOLA_N"/>
    <property type="match status" value="1"/>
</dbReference>
<dbReference type="GO" id="GO:0003677">
    <property type="term" value="F:DNA binding"/>
    <property type="evidence" value="ECO:0007669"/>
    <property type="project" value="InterPro"/>
</dbReference>
<dbReference type="EMBL" id="JADGJW010000106">
    <property type="protein sequence ID" value="KAJ3224070.1"/>
    <property type="molecule type" value="Genomic_DNA"/>
</dbReference>
<dbReference type="PANTHER" id="PTHR19376:SF63">
    <property type="entry name" value="DNA-DIRECTED RNA POLYMERASE SUBUNIT BETA"/>
    <property type="match status" value="1"/>
</dbReference>
<dbReference type="GO" id="GO:0003899">
    <property type="term" value="F:DNA-directed RNA polymerase activity"/>
    <property type="evidence" value="ECO:0007669"/>
    <property type="project" value="UniProtKB-EC"/>
</dbReference>
<evidence type="ECO:0000256" key="5">
    <source>
        <dbReference type="ARBA" id="ARBA00023163"/>
    </source>
</evidence>
<proteinExistence type="predicted"/>
<keyword evidence="2 8" id="KW-0240">DNA-directed RNA polymerase</keyword>
<reference evidence="8" key="1">
    <citation type="submission" date="2020-05" db="EMBL/GenBank/DDBJ databases">
        <title>Phylogenomic resolution of chytrid fungi.</title>
        <authorList>
            <person name="Stajich J.E."/>
            <person name="Amses K."/>
            <person name="Simmons R."/>
            <person name="Seto K."/>
            <person name="Myers J."/>
            <person name="Bonds A."/>
            <person name="Quandt C.A."/>
            <person name="Barry K."/>
            <person name="Liu P."/>
            <person name="Grigoriev I."/>
            <person name="Longcore J.E."/>
            <person name="James T.Y."/>
        </authorList>
    </citation>
    <scope>NUCLEOTIDE SEQUENCE</scope>
    <source>
        <strain evidence="8">JEL0476</strain>
    </source>
</reference>
<dbReference type="GO" id="GO:0006351">
    <property type="term" value="P:DNA-templated transcription"/>
    <property type="evidence" value="ECO:0007669"/>
    <property type="project" value="InterPro"/>
</dbReference>
<dbReference type="SUPFAM" id="SSF64484">
    <property type="entry name" value="beta and beta-prime subunits of DNA dependent RNA-polymerase"/>
    <property type="match status" value="1"/>
</dbReference>
<dbReference type="InterPro" id="IPR045867">
    <property type="entry name" value="DNA-dir_RpoC_beta_prime"/>
</dbReference>
<dbReference type="Gene3D" id="2.40.40.20">
    <property type="match status" value="1"/>
</dbReference>